<comment type="caution">
    <text evidence="3">The sequence shown here is derived from an EMBL/GenBank/DDBJ whole genome shotgun (WGS) entry which is preliminary data.</text>
</comment>
<gene>
    <name evidence="3" type="ORF">Nepgr_030164</name>
</gene>
<feature type="region of interest" description="Disordered" evidence="2">
    <location>
        <begin position="117"/>
        <end position="144"/>
    </location>
</feature>
<dbReference type="PANTHER" id="PTHR45717:SF15">
    <property type="entry name" value="AGL218WP"/>
    <property type="match status" value="1"/>
</dbReference>
<sequence length="264" mass="29382">MLRLRRVSTVSIRVQGLRLGTAGTCGTLESASSHVKEKLTNTGCPKFTLDRWPTSMRFYCTVRIPRQFSMGSCSLSSQAGARSGGEEEDDLEDGFSELETLETSECVKDRHVNDEIEVISEPELSEDDDHGEEAPENDSISDAQIPQRKRFSSALFKAIMDDPLQSVHNALDKYMAEGADFNRSEISNAMLNLRKRRMFGKALQLSEWLETAFVHYAQRFVQGLSNDIAGMDQIVETMKADGVEADIQTQASLARHYAAGGLEF</sequence>
<dbReference type="AlphaFoldDB" id="A0AAD3Y6A5"/>
<organism evidence="3 4">
    <name type="scientific">Nepenthes gracilis</name>
    <name type="common">Slender pitcher plant</name>
    <dbReference type="NCBI Taxonomy" id="150966"/>
    <lineage>
        <taxon>Eukaryota</taxon>
        <taxon>Viridiplantae</taxon>
        <taxon>Streptophyta</taxon>
        <taxon>Embryophyta</taxon>
        <taxon>Tracheophyta</taxon>
        <taxon>Spermatophyta</taxon>
        <taxon>Magnoliopsida</taxon>
        <taxon>eudicotyledons</taxon>
        <taxon>Gunneridae</taxon>
        <taxon>Pentapetalae</taxon>
        <taxon>Caryophyllales</taxon>
        <taxon>Nepenthaceae</taxon>
        <taxon>Nepenthes</taxon>
    </lineage>
</organism>
<keyword evidence="4" id="KW-1185">Reference proteome</keyword>
<evidence type="ECO:0000313" key="4">
    <source>
        <dbReference type="Proteomes" id="UP001279734"/>
    </source>
</evidence>
<dbReference type="EMBL" id="BSYO01000034">
    <property type="protein sequence ID" value="GMH28321.1"/>
    <property type="molecule type" value="Genomic_DNA"/>
</dbReference>
<proteinExistence type="inferred from homology"/>
<name>A0AAD3Y6A5_NEPGR</name>
<feature type="region of interest" description="Disordered" evidence="2">
    <location>
        <begin position="73"/>
        <end position="93"/>
    </location>
</feature>
<evidence type="ECO:0000256" key="2">
    <source>
        <dbReference type="SAM" id="MobiDB-lite"/>
    </source>
</evidence>
<reference evidence="3" key="1">
    <citation type="submission" date="2023-05" db="EMBL/GenBank/DDBJ databases">
        <title>Nepenthes gracilis genome sequencing.</title>
        <authorList>
            <person name="Fukushima K."/>
        </authorList>
    </citation>
    <scope>NUCLEOTIDE SEQUENCE</scope>
    <source>
        <strain evidence="3">SING2019-196</strain>
    </source>
</reference>
<dbReference type="GO" id="GO:0005739">
    <property type="term" value="C:mitochondrion"/>
    <property type="evidence" value="ECO:0007669"/>
    <property type="project" value="TreeGrafter"/>
</dbReference>
<feature type="compositionally biased region" description="Acidic residues" evidence="2">
    <location>
        <begin position="117"/>
        <end position="136"/>
    </location>
</feature>
<dbReference type="Proteomes" id="UP001279734">
    <property type="component" value="Unassembled WGS sequence"/>
</dbReference>
<comment type="similarity">
    <text evidence="1">Belongs to the PPR family. P subfamily.</text>
</comment>
<dbReference type="PANTHER" id="PTHR45717">
    <property type="entry name" value="OS12G0527900 PROTEIN"/>
    <property type="match status" value="1"/>
</dbReference>
<protein>
    <submittedName>
        <fullName evidence="3">Uncharacterized protein</fullName>
    </submittedName>
</protein>
<evidence type="ECO:0000313" key="3">
    <source>
        <dbReference type="EMBL" id="GMH28321.1"/>
    </source>
</evidence>
<evidence type="ECO:0000256" key="1">
    <source>
        <dbReference type="ARBA" id="ARBA00007626"/>
    </source>
</evidence>
<accession>A0AAD3Y6A5</accession>